<dbReference type="Pfam" id="PF06993">
    <property type="entry name" value="DUF1304"/>
    <property type="match status" value="1"/>
</dbReference>
<reference evidence="2 3" key="1">
    <citation type="submission" date="2014-03" db="EMBL/GenBank/DDBJ databases">
        <title>Genomics of Bifidobacteria.</title>
        <authorList>
            <person name="Ventura M."/>
            <person name="Milani C."/>
            <person name="Lugli G.A."/>
        </authorList>
    </citation>
    <scope>NUCLEOTIDE SEQUENCE [LARGE SCALE GENOMIC DNA]</scope>
    <source>
        <strain evidence="2 3">LMG 11592</strain>
    </source>
</reference>
<keyword evidence="1" id="KW-0812">Transmembrane</keyword>
<gene>
    <name evidence="2" type="ORF">BMIN_1302</name>
</gene>
<feature type="transmembrane region" description="Helical" evidence="1">
    <location>
        <begin position="6"/>
        <end position="27"/>
    </location>
</feature>
<keyword evidence="1" id="KW-1133">Transmembrane helix</keyword>
<accession>A0A087BSN7</accession>
<dbReference type="InterPro" id="IPR009732">
    <property type="entry name" value="DUF1304"/>
</dbReference>
<name>A0A087BSN7_9BIFI</name>
<sequence>MIIAASIAAIAAGALHVFIFVLESILWDSDFTRTTFSIADPEESRATRSMAFNQGFYNLFLALMAIAGAILALTGGTDTGVALIVAGTASMSAAAVVLLASDPTKRTAALKQLSLPLLTLILLLVAALF</sequence>
<feature type="transmembrane region" description="Helical" evidence="1">
    <location>
        <begin position="55"/>
        <end position="74"/>
    </location>
</feature>
<evidence type="ECO:0000313" key="2">
    <source>
        <dbReference type="EMBL" id="KFI74037.1"/>
    </source>
</evidence>
<organism evidence="2 3">
    <name type="scientific">Bifidobacterium minimum</name>
    <dbReference type="NCBI Taxonomy" id="1693"/>
    <lineage>
        <taxon>Bacteria</taxon>
        <taxon>Bacillati</taxon>
        <taxon>Actinomycetota</taxon>
        <taxon>Actinomycetes</taxon>
        <taxon>Bifidobacteriales</taxon>
        <taxon>Bifidobacteriaceae</taxon>
        <taxon>Bifidobacterium</taxon>
    </lineage>
</organism>
<dbReference type="PANTHER" id="PTHR38446:SF1">
    <property type="entry name" value="BLL0914 PROTEIN"/>
    <property type="match status" value="1"/>
</dbReference>
<dbReference type="PANTHER" id="PTHR38446">
    <property type="entry name" value="BLL0914 PROTEIN"/>
    <property type="match status" value="1"/>
</dbReference>
<dbReference type="EMBL" id="JGZD01000004">
    <property type="protein sequence ID" value="KFI74037.1"/>
    <property type="molecule type" value="Genomic_DNA"/>
</dbReference>
<dbReference type="eggNOG" id="COG3759">
    <property type="taxonomic scope" value="Bacteria"/>
</dbReference>
<dbReference type="AlphaFoldDB" id="A0A087BSN7"/>
<dbReference type="STRING" id="1693.BMIN_1302"/>
<proteinExistence type="predicted"/>
<evidence type="ECO:0000256" key="1">
    <source>
        <dbReference type="SAM" id="Phobius"/>
    </source>
</evidence>
<keyword evidence="3" id="KW-1185">Reference proteome</keyword>
<protein>
    <submittedName>
        <fullName evidence="2">Putative membrane protein</fullName>
    </submittedName>
</protein>
<feature type="transmembrane region" description="Helical" evidence="1">
    <location>
        <begin position="112"/>
        <end position="128"/>
    </location>
</feature>
<comment type="caution">
    <text evidence="2">The sequence shown here is derived from an EMBL/GenBank/DDBJ whole genome shotgun (WGS) entry which is preliminary data.</text>
</comment>
<keyword evidence="1" id="KW-0472">Membrane</keyword>
<evidence type="ECO:0000313" key="3">
    <source>
        <dbReference type="Proteomes" id="UP000029014"/>
    </source>
</evidence>
<dbReference type="Proteomes" id="UP000029014">
    <property type="component" value="Unassembled WGS sequence"/>
</dbReference>
<feature type="transmembrane region" description="Helical" evidence="1">
    <location>
        <begin position="80"/>
        <end position="100"/>
    </location>
</feature>
<dbReference type="RefSeq" id="WP_022861481.1">
    <property type="nucleotide sequence ID" value="NZ_JGZD01000004.1"/>
</dbReference>